<dbReference type="GO" id="GO:0003964">
    <property type="term" value="F:RNA-directed DNA polymerase activity"/>
    <property type="evidence" value="ECO:0007669"/>
    <property type="project" value="UniProtKB-KW"/>
</dbReference>
<dbReference type="SUPFAM" id="SSF56672">
    <property type="entry name" value="DNA/RNA polymerases"/>
    <property type="match status" value="1"/>
</dbReference>
<evidence type="ECO:0000313" key="3">
    <source>
        <dbReference type="EMBL" id="KAA0067398.1"/>
    </source>
</evidence>
<dbReference type="Pfam" id="PF17919">
    <property type="entry name" value="RT_RNaseH_2"/>
    <property type="match status" value="1"/>
</dbReference>
<dbReference type="EMBL" id="SSTE01000542">
    <property type="protein sequence ID" value="KAA0067398.1"/>
    <property type="molecule type" value="Genomic_DNA"/>
</dbReference>
<proteinExistence type="predicted"/>
<feature type="domain" description="Reverse transcriptase/retrotransposon-derived protein RNase H-like" evidence="2">
    <location>
        <begin position="159"/>
        <end position="229"/>
    </location>
</feature>
<dbReference type="PANTHER" id="PTHR33064:SF37">
    <property type="entry name" value="RIBONUCLEASE H"/>
    <property type="match status" value="1"/>
</dbReference>
<evidence type="ECO:0000259" key="2">
    <source>
        <dbReference type="Pfam" id="PF17919"/>
    </source>
</evidence>
<dbReference type="OrthoDB" id="1933708at2759"/>
<evidence type="ECO:0000259" key="1">
    <source>
        <dbReference type="Pfam" id="PF00078"/>
    </source>
</evidence>
<evidence type="ECO:0000313" key="4">
    <source>
        <dbReference type="Proteomes" id="UP000321393"/>
    </source>
</evidence>
<dbReference type="InterPro" id="IPR043502">
    <property type="entry name" value="DNA/RNA_pol_sf"/>
</dbReference>
<feature type="domain" description="Reverse transcriptase" evidence="1">
    <location>
        <begin position="92"/>
        <end position="134"/>
    </location>
</feature>
<sequence length="303" mass="34704">MYEFRWMNKKIVLLLVNKKNEDGINAKHSGHTSNDSSGNIPPKIQDLLDQYPGTKDEPSKLPLYRIFNIVLTLAWILASSSSSLQNEPKRMRNEEDHYQHLKLVFKALEENKLYINMKKCTFCAKEISFLGFIIGNNQVKMDEEKVEAIVNRPIPKSIKELSSHPVLKLSEFDNPFEVVVDACGAKIRAVLSQGGHLVEFFSEKASISRQSWNTYEQEFYALVRALKQWVLPIIQRVCLNHGSFPFEVLTSTEKYQPDARLLDILHPMFQVLHQTPSQERDKVADALSRKGTFLTILSAEILA</sequence>
<keyword evidence="3" id="KW-0548">Nucleotidyltransferase</keyword>
<accession>A0A5A7VI40</accession>
<keyword evidence="3" id="KW-0695">RNA-directed DNA polymerase</keyword>
<dbReference type="Gene3D" id="3.30.70.270">
    <property type="match status" value="1"/>
</dbReference>
<dbReference type="Pfam" id="PF00078">
    <property type="entry name" value="RVT_1"/>
    <property type="match status" value="1"/>
</dbReference>
<dbReference type="InterPro" id="IPR041577">
    <property type="entry name" value="RT_RNaseH_2"/>
</dbReference>
<dbReference type="InterPro" id="IPR043128">
    <property type="entry name" value="Rev_trsase/Diguanyl_cyclase"/>
</dbReference>
<organism evidence="3 4">
    <name type="scientific">Cucumis melo var. makuwa</name>
    <name type="common">Oriental melon</name>
    <dbReference type="NCBI Taxonomy" id="1194695"/>
    <lineage>
        <taxon>Eukaryota</taxon>
        <taxon>Viridiplantae</taxon>
        <taxon>Streptophyta</taxon>
        <taxon>Embryophyta</taxon>
        <taxon>Tracheophyta</taxon>
        <taxon>Spermatophyta</taxon>
        <taxon>Magnoliopsida</taxon>
        <taxon>eudicotyledons</taxon>
        <taxon>Gunneridae</taxon>
        <taxon>Pentapetalae</taxon>
        <taxon>rosids</taxon>
        <taxon>fabids</taxon>
        <taxon>Cucurbitales</taxon>
        <taxon>Cucurbitaceae</taxon>
        <taxon>Benincaseae</taxon>
        <taxon>Cucumis</taxon>
    </lineage>
</organism>
<keyword evidence="3" id="KW-0808">Transferase</keyword>
<reference evidence="3 4" key="1">
    <citation type="submission" date="2019-08" db="EMBL/GenBank/DDBJ databases">
        <title>Draft genome sequences of two oriental melons (Cucumis melo L. var makuwa).</title>
        <authorList>
            <person name="Kwon S.-Y."/>
        </authorList>
    </citation>
    <scope>NUCLEOTIDE SEQUENCE [LARGE SCALE GENOMIC DNA]</scope>
    <source>
        <strain evidence="4">cv. SW 3</strain>
        <tissue evidence="3">Leaf</tissue>
    </source>
</reference>
<dbReference type="Proteomes" id="UP000321393">
    <property type="component" value="Unassembled WGS sequence"/>
</dbReference>
<dbReference type="InterPro" id="IPR051320">
    <property type="entry name" value="Viral_Replic_Matur_Polypro"/>
</dbReference>
<dbReference type="InterPro" id="IPR000477">
    <property type="entry name" value="RT_dom"/>
</dbReference>
<protein>
    <submittedName>
        <fullName evidence="3">Reverse transcriptase</fullName>
    </submittedName>
</protein>
<gene>
    <name evidence="3" type="ORF">E6C27_scaffold40G00510</name>
</gene>
<comment type="caution">
    <text evidence="3">The sequence shown here is derived from an EMBL/GenBank/DDBJ whole genome shotgun (WGS) entry which is preliminary data.</text>
</comment>
<name>A0A5A7VI40_CUCMM</name>
<dbReference type="AlphaFoldDB" id="A0A5A7VI40"/>
<dbReference type="PANTHER" id="PTHR33064">
    <property type="entry name" value="POL PROTEIN"/>
    <property type="match status" value="1"/>
</dbReference>